<evidence type="ECO:0000313" key="2">
    <source>
        <dbReference type="Proteomes" id="UP001153269"/>
    </source>
</evidence>
<organism evidence="1 2">
    <name type="scientific">Pleuronectes platessa</name>
    <name type="common">European plaice</name>
    <dbReference type="NCBI Taxonomy" id="8262"/>
    <lineage>
        <taxon>Eukaryota</taxon>
        <taxon>Metazoa</taxon>
        <taxon>Chordata</taxon>
        <taxon>Craniata</taxon>
        <taxon>Vertebrata</taxon>
        <taxon>Euteleostomi</taxon>
        <taxon>Actinopterygii</taxon>
        <taxon>Neopterygii</taxon>
        <taxon>Teleostei</taxon>
        <taxon>Neoteleostei</taxon>
        <taxon>Acanthomorphata</taxon>
        <taxon>Carangaria</taxon>
        <taxon>Pleuronectiformes</taxon>
        <taxon>Pleuronectoidei</taxon>
        <taxon>Pleuronectidae</taxon>
        <taxon>Pleuronectes</taxon>
    </lineage>
</organism>
<sequence>MTAEQNISDMCFLLPPWQQAVSQPPPPPTRRFIFFQAKELTALQTTRSLKSCGSTSSLQHQWQQLDCLLGLALLIETPSRFLGSSAPPPSCIGASAEQPSPAPCPLVLSVT</sequence>
<keyword evidence="2" id="KW-1185">Reference proteome</keyword>
<protein>
    <submittedName>
        <fullName evidence="1">Uncharacterized protein</fullName>
    </submittedName>
</protein>
<comment type="caution">
    <text evidence="1">The sequence shown here is derived from an EMBL/GenBank/DDBJ whole genome shotgun (WGS) entry which is preliminary data.</text>
</comment>
<proteinExistence type="predicted"/>
<reference evidence="1" key="1">
    <citation type="submission" date="2020-03" db="EMBL/GenBank/DDBJ databases">
        <authorList>
            <person name="Weist P."/>
        </authorList>
    </citation>
    <scope>NUCLEOTIDE SEQUENCE</scope>
</reference>
<accession>A0A9N7VY65</accession>
<dbReference type="AlphaFoldDB" id="A0A9N7VY65"/>
<evidence type="ECO:0000313" key="1">
    <source>
        <dbReference type="EMBL" id="CAB1457377.1"/>
    </source>
</evidence>
<dbReference type="EMBL" id="CADEAL010004338">
    <property type="protein sequence ID" value="CAB1457377.1"/>
    <property type="molecule type" value="Genomic_DNA"/>
</dbReference>
<gene>
    <name evidence="1" type="ORF">PLEPLA_LOCUS45201</name>
</gene>
<dbReference type="Proteomes" id="UP001153269">
    <property type="component" value="Unassembled WGS sequence"/>
</dbReference>
<name>A0A9N7VY65_PLEPL</name>